<organism evidence="1 2">
    <name type="scientific">Brassica cretica</name>
    <name type="common">Mustard</name>
    <dbReference type="NCBI Taxonomy" id="69181"/>
    <lineage>
        <taxon>Eukaryota</taxon>
        <taxon>Viridiplantae</taxon>
        <taxon>Streptophyta</taxon>
        <taxon>Embryophyta</taxon>
        <taxon>Tracheophyta</taxon>
        <taxon>Spermatophyta</taxon>
        <taxon>Magnoliopsida</taxon>
        <taxon>eudicotyledons</taxon>
        <taxon>Gunneridae</taxon>
        <taxon>Pentapetalae</taxon>
        <taxon>rosids</taxon>
        <taxon>malvids</taxon>
        <taxon>Brassicales</taxon>
        <taxon>Brassicaceae</taxon>
        <taxon>Brassiceae</taxon>
        <taxon>Brassica</taxon>
    </lineage>
</organism>
<dbReference type="AlphaFoldDB" id="A0A8S9MDF3"/>
<dbReference type="EMBL" id="QGKW02000007">
    <property type="protein sequence ID" value="KAF2616537.1"/>
    <property type="molecule type" value="Genomic_DNA"/>
</dbReference>
<evidence type="ECO:0000313" key="2">
    <source>
        <dbReference type="Proteomes" id="UP000712281"/>
    </source>
</evidence>
<evidence type="ECO:0000313" key="1">
    <source>
        <dbReference type="EMBL" id="KAF2616537.1"/>
    </source>
</evidence>
<reference evidence="1" key="1">
    <citation type="submission" date="2019-12" db="EMBL/GenBank/DDBJ databases">
        <title>Genome sequencing and annotation of Brassica cretica.</title>
        <authorList>
            <person name="Studholme D.J."/>
            <person name="Sarris P.F."/>
        </authorList>
    </citation>
    <scope>NUCLEOTIDE SEQUENCE</scope>
    <source>
        <strain evidence="1">PFS-001/15</strain>
        <tissue evidence="1">Leaf</tissue>
    </source>
</reference>
<dbReference type="Proteomes" id="UP000712281">
    <property type="component" value="Unassembled WGS sequence"/>
</dbReference>
<protein>
    <submittedName>
        <fullName evidence="1">Uncharacterized protein</fullName>
    </submittedName>
</protein>
<proteinExistence type="predicted"/>
<name>A0A8S9MDF3_BRACR</name>
<sequence>MLDSNQTSHISQKPIADFKIGMESGRNCNGIPLRRAIFSRKERKPATQAGALSEGVDSGAWEEASATSASELFLSFWEEYNLRAKSEKRS</sequence>
<comment type="caution">
    <text evidence="1">The sequence shown here is derived from an EMBL/GenBank/DDBJ whole genome shotgun (WGS) entry which is preliminary data.</text>
</comment>
<gene>
    <name evidence="1" type="ORF">F2Q68_00039816</name>
</gene>
<accession>A0A8S9MDF3</accession>